<evidence type="ECO:0000313" key="9">
    <source>
        <dbReference type="Proteomes" id="UP001472677"/>
    </source>
</evidence>
<dbReference type="PROSITE" id="PS50102">
    <property type="entry name" value="RRM"/>
    <property type="match status" value="1"/>
</dbReference>
<feature type="transmembrane region" description="Helical" evidence="6">
    <location>
        <begin position="387"/>
        <end position="405"/>
    </location>
</feature>
<name>A0ABR2DDU2_9ROSI</name>
<evidence type="ECO:0000259" key="7">
    <source>
        <dbReference type="PROSITE" id="PS50102"/>
    </source>
</evidence>
<dbReference type="InterPro" id="IPR050907">
    <property type="entry name" value="SRSF"/>
</dbReference>
<keyword evidence="4" id="KW-0694">RNA-binding</keyword>
<sequence>MARGGIITLYVGNLPEKLHWCGLRQEFGRHGDLVDAYIAKKLDRQGKLFGFVRYSNMRDARRAMESLNGSKIFGFRLVVFLARYNARTSYWKKKKVVPQSLNQRRAEGIGERNVAIESQKLVEDGKVVVNGNNGGCKKISGFVDNETLWMLGAGDDSKKEPVRSESIDSSLSSSSTTPSKKLKSQNLNLNGEEFLRSTKLLEKGELDLGNFIKDLKCNNSRSTSQKLEKISNLAIAPEKYLCINGNEDLQNLHMPRALFQEGFVRDEAQIEEEVKDFEVGDGELYRSEVKGVANISPGQKEKEIPNSRAAVKREHKTPNLATLKEKALASSYQNFLMDLGVCLCNLDYMYASNWKSMVLKVFLGLDLDVGIGWLFTLFAVFSGVRSGFFYFSVASLGGIAGLFCVRSIR</sequence>
<keyword evidence="3" id="KW-0508">mRNA splicing</keyword>
<dbReference type="EMBL" id="JBBPBM010000030">
    <property type="protein sequence ID" value="KAK8535553.1"/>
    <property type="molecule type" value="Genomic_DNA"/>
</dbReference>
<dbReference type="Gene3D" id="3.30.70.330">
    <property type="match status" value="1"/>
</dbReference>
<reference evidence="8 9" key="1">
    <citation type="journal article" date="2024" name="G3 (Bethesda)">
        <title>Genome assembly of Hibiscus sabdariffa L. provides insights into metabolisms of medicinal natural products.</title>
        <authorList>
            <person name="Kim T."/>
        </authorList>
    </citation>
    <scope>NUCLEOTIDE SEQUENCE [LARGE SCALE GENOMIC DNA]</scope>
    <source>
        <strain evidence="8">TK-2024</strain>
        <tissue evidence="8">Old leaves</tissue>
    </source>
</reference>
<feature type="compositionally biased region" description="Basic and acidic residues" evidence="5">
    <location>
        <begin position="155"/>
        <end position="166"/>
    </location>
</feature>
<dbReference type="InterPro" id="IPR035979">
    <property type="entry name" value="RBD_domain_sf"/>
</dbReference>
<dbReference type="CDD" id="cd00590">
    <property type="entry name" value="RRM_SF"/>
    <property type="match status" value="1"/>
</dbReference>
<gene>
    <name evidence="8" type="ORF">V6N12_057069</name>
</gene>
<dbReference type="InterPro" id="IPR000504">
    <property type="entry name" value="RRM_dom"/>
</dbReference>
<proteinExistence type="predicted"/>
<keyword evidence="6" id="KW-0812">Transmembrane</keyword>
<comment type="caution">
    <text evidence="8">The sequence shown here is derived from an EMBL/GenBank/DDBJ whole genome shotgun (WGS) entry which is preliminary data.</text>
</comment>
<keyword evidence="6" id="KW-1133">Transmembrane helix</keyword>
<evidence type="ECO:0000313" key="8">
    <source>
        <dbReference type="EMBL" id="KAK8535553.1"/>
    </source>
</evidence>
<dbReference type="Pfam" id="PF00076">
    <property type="entry name" value="RRM_1"/>
    <property type="match status" value="1"/>
</dbReference>
<dbReference type="SUPFAM" id="SSF54928">
    <property type="entry name" value="RNA-binding domain, RBD"/>
    <property type="match status" value="1"/>
</dbReference>
<dbReference type="SMART" id="SM00360">
    <property type="entry name" value="RRM"/>
    <property type="match status" value="1"/>
</dbReference>
<dbReference type="InterPro" id="IPR012677">
    <property type="entry name" value="Nucleotide-bd_a/b_plait_sf"/>
</dbReference>
<feature type="domain" description="RRM" evidence="7">
    <location>
        <begin position="7"/>
        <end position="84"/>
    </location>
</feature>
<feature type="region of interest" description="Disordered" evidence="5">
    <location>
        <begin position="154"/>
        <end position="184"/>
    </location>
</feature>
<evidence type="ECO:0000256" key="2">
    <source>
        <dbReference type="ARBA" id="ARBA00022728"/>
    </source>
</evidence>
<protein>
    <recommendedName>
        <fullName evidence="7">RRM domain-containing protein</fullName>
    </recommendedName>
</protein>
<dbReference type="PANTHER" id="PTHR23147">
    <property type="entry name" value="SERINE/ARGININE RICH SPLICING FACTOR"/>
    <property type="match status" value="1"/>
</dbReference>
<evidence type="ECO:0000256" key="3">
    <source>
        <dbReference type="ARBA" id="ARBA00023187"/>
    </source>
</evidence>
<dbReference type="Proteomes" id="UP001472677">
    <property type="component" value="Unassembled WGS sequence"/>
</dbReference>
<keyword evidence="9" id="KW-1185">Reference proteome</keyword>
<keyword evidence="6" id="KW-0472">Membrane</keyword>
<evidence type="ECO:0000256" key="5">
    <source>
        <dbReference type="SAM" id="MobiDB-lite"/>
    </source>
</evidence>
<accession>A0ABR2DDU2</accession>
<organism evidence="8 9">
    <name type="scientific">Hibiscus sabdariffa</name>
    <name type="common">roselle</name>
    <dbReference type="NCBI Taxonomy" id="183260"/>
    <lineage>
        <taxon>Eukaryota</taxon>
        <taxon>Viridiplantae</taxon>
        <taxon>Streptophyta</taxon>
        <taxon>Embryophyta</taxon>
        <taxon>Tracheophyta</taxon>
        <taxon>Spermatophyta</taxon>
        <taxon>Magnoliopsida</taxon>
        <taxon>eudicotyledons</taxon>
        <taxon>Gunneridae</taxon>
        <taxon>Pentapetalae</taxon>
        <taxon>rosids</taxon>
        <taxon>malvids</taxon>
        <taxon>Malvales</taxon>
        <taxon>Malvaceae</taxon>
        <taxon>Malvoideae</taxon>
        <taxon>Hibiscus</taxon>
    </lineage>
</organism>
<feature type="compositionally biased region" description="Low complexity" evidence="5">
    <location>
        <begin position="167"/>
        <end position="179"/>
    </location>
</feature>
<keyword evidence="2" id="KW-0747">Spliceosome</keyword>
<feature type="transmembrane region" description="Helical" evidence="6">
    <location>
        <begin position="358"/>
        <end position="381"/>
    </location>
</feature>
<evidence type="ECO:0000256" key="4">
    <source>
        <dbReference type="PROSITE-ProRule" id="PRU00176"/>
    </source>
</evidence>
<evidence type="ECO:0000256" key="1">
    <source>
        <dbReference type="ARBA" id="ARBA00022664"/>
    </source>
</evidence>
<evidence type="ECO:0000256" key="6">
    <source>
        <dbReference type="SAM" id="Phobius"/>
    </source>
</evidence>
<keyword evidence="1" id="KW-0507">mRNA processing</keyword>